<proteinExistence type="predicted"/>
<evidence type="ECO:0000313" key="1">
    <source>
        <dbReference type="EMBL" id="MFC7304758.1"/>
    </source>
</evidence>
<dbReference type="EMBL" id="JBHTCF010000003">
    <property type="protein sequence ID" value="MFC7304758.1"/>
    <property type="molecule type" value="Genomic_DNA"/>
</dbReference>
<organism evidence="1 2">
    <name type="scientific">Streptomyces monticola</name>
    <dbReference type="NCBI Taxonomy" id="2666263"/>
    <lineage>
        <taxon>Bacteria</taxon>
        <taxon>Bacillati</taxon>
        <taxon>Actinomycetota</taxon>
        <taxon>Actinomycetes</taxon>
        <taxon>Kitasatosporales</taxon>
        <taxon>Streptomycetaceae</taxon>
        <taxon>Streptomyces</taxon>
    </lineage>
</organism>
<evidence type="ECO:0008006" key="3">
    <source>
        <dbReference type="Google" id="ProtNLM"/>
    </source>
</evidence>
<reference evidence="2" key="1">
    <citation type="journal article" date="2019" name="Int. J. Syst. Evol. Microbiol.">
        <title>The Global Catalogue of Microorganisms (GCM) 10K type strain sequencing project: providing services to taxonomists for standard genome sequencing and annotation.</title>
        <authorList>
            <consortium name="The Broad Institute Genomics Platform"/>
            <consortium name="The Broad Institute Genome Sequencing Center for Infectious Disease"/>
            <person name="Wu L."/>
            <person name="Ma J."/>
        </authorList>
    </citation>
    <scope>NUCLEOTIDE SEQUENCE [LARGE SCALE GENOMIC DNA]</scope>
    <source>
        <strain evidence="2">SYNS20</strain>
    </source>
</reference>
<accession>A0ABW2JGX3</accession>
<keyword evidence="2" id="KW-1185">Reference proteome</keyword>
<gene>
    <name evidence="1" type="ORF">ACFQVC_11070</name>
</gene>
<protein>
    <recommendedName>
        <fullName evidence="3">Acyl carrier protein</fullName>
    </recommendedName>
</protein>
<sequence>MTAATVDKREIRRLLWDLSCLGTTLISHDDDRLDDTDLALDSIAVIWLLSKLEQRTGLSLAQGASLLTFQSVDSIHDHLTRQGRAR</sequence>
<dbReference type="SUPFAM" id="SSF47336">
    <property type="entry name" value="ACP-like"/>
    <property type="match status" value="1"/>
</dbReference>
<evidence type="ECO:0000313" key="2">
    <source>
        <dbReference type="Proteomes" id="UP001596523"/>
    </source>
</evidence>
<dbReference type="RefSeq" id="WP_381829493.1">
    <property type="nucleotide sequence ID" value="NZ_JBHTCF010000003.1"/>
</dbReference>
<dbReference type="Proteomes" id="UP001596523">
    <property type="component" value="Unassembled WGS sequence"/>
</dbReference>
<comment type="caution">
    <text evidence="1">The sequence shown here is derived from an EMBL/GenBank/DDBJ whole genome shotgun (WGS) entry which is preliminary data.</text>
</comment>
<dbReference type="InterPro" id="IPR036736">
    <property type="entry name" value="ACP-like_sf"/>
</dbReference>
<dbReference type="Gene3D" id="1.10.1200.10">
    <property type="entry name" value="ACP-like"/>
    <property type="match status" value="1"/>
</dbReference>
<name>A0ABW2JGX3_9ACTN</name>